<proteinExistence type="inferred from homology"/>
<dbReference type="InterPro" id="IPR013848">
    <property type="entry name" value="Methylthiotransferase_N"/>
</dbReference>
<keyword evidence="1" id="KW-0411">Iron-sulfur</keyword>
<keyword evidence="2" id="KW-0689">Ribosomal protein</keyword>
<dbReference type="GO" id="GO:0006400">
    <property type="term" value="P:tRNA modification"/>
    <property type="evidence" value="ECO:0007669"/>
    <property type="project" value="InterPro"/>
</dbReference>
<dbReference type="Pfam" id="PF00919">
    <property type="entry name" value="UPF0004"/>
    <property type="match status" value="1"/>
</dbReference>
<dbReference type="RefSeq" id="WP_151078602.1">
    <property type="nucleotide sequence ID" value="NZ_CP047647.1"/>
</dbReference>
<dbReference type="NCBIfam" id="TIGR01125">
    <property type="entry name" value="30S ribosomal protein S12 methylthiotransferase RimO"/>
    <property type="match status" value="1"/>
</dbReference>
<feature type="binding site" evidence="1">
    <location>
        <position position="155"/>
    </location>
    <ligand>
        <name>[4Fe-4S] cluster</name>
        <dbReference type="ChEBI" id="CHEBI:49883"/>
        <label>2</label>
        <note>4Fe-4S-S-AdoMet</note>
    </ligand>
</feature>
<keyword evidence="1" id="KW-0949">S-adenosyl-L-methionine</keyword>
<keyword evidence="1" id="KW-0004">4Fe-4S</keyword>
<dbReference type="InterPro" id="IPR038135">
    <property type="entry name" value="Methylthiotransferase_N_sf"/>
</dbReference>
<dbReference type="Gene3D" id="3.40.50.12160">
    <property type="entry name" value="Methylthiotransferase, N-terminal domain"/>
    <property type="match status" value="1"/>
</dbReference>
<dbReference type="GO" id="GO:0005829">
    <property type="term" value="C:cytosol"/>
    <property type="evidence" value="ECO:0007669"/>
    <property type="project" value="TreeGrafter"/>
</dbReference>
<dbReference type="PANTHER" id="PTHR43837">
    <property type="entry name" value="RIBOSOMAL PROTEIN S12 METHYLTHIOTRANSFERASE RIMO"/>
    <property type="match status" value="1"/>
</dbReference>
<dbReference type="EC" id="2.8.4.4" evidence="1"/>
<dbReference type="NCBIfam" id="TIGR00089">
    <property type="entry name" value="MiaB/RimO family radical SAM methylthiotransferase"/>
    <property type="match status" value="1"/>
</dbReference>
<dbReference type="InterPro" id="IPR002792">
    <property type="entry name" value="TRAM_dom"/>
</dbReference>
<keyword evidence="1" id="KW-0408">Iron</keyword>
<dbReference type="CDD" id="cd01335">
    <property type="entry name" value="Radical_SAM"/>
    <property type="match status" value="1"/>
</dbReference>
<feature type="binding site" evidence="1">
    <location>
        <position position="151"/>
    </location>
    <ligand>
        <name>[4Fe-4S] cluster</name>
        <dbReference type="ChEBI" id="CHEBI:49883"/>
        <label>2</label>
        <note>4Fe-4S-S-AdoMet</note>
    </ligand>
</feature>
<feature type="binding site" evidence="1">
    <location>
        <position position="56"/>
    </location>
    <ligand>
        <name>[4Fe-4S] cluster</name>
        <dbReference type="ChEBI" id="CHEBI:49883"/>
        <label>1</label>
    </ligand>
</feature>
<dbReference type="PROSITE" id="PS50926">
    <property type="entry name" value="TRAM"/>
    <property type="match status" value="1"/>
</dbReference>
<dbReference type="SMART" id="SM00729">
    <property type="entry name" value="Elp3"/>
    <property type="match status" value="1"/>
</dbReference>
<dbReference type="SFLD" id="SFLDS00029">
    <property type="entry name" value="Radical_SAM"/>
    <property type="match status" value="1"/>
</dbReference>
<feature type="binding site" evidence="1">
    <location>
        <position position="158"/>
    </location>
    <ligand>
        <name>[4Fe-4S] cluster</name>
        <dbReference type="ChEBI" id="CHEBI:49883"/>
        <label>2</label>
        <note>4Fe-4S-S-AdoMet</note>
    </ligand>
</feature>
<evidence type="ECO:0000313" key="2">
    <source>
        <dbReference type="EMBL" id="KAA9333182.1"/>
    </source>
</evidence>
<feature type="binding site" evidence="1">
    <location>
        <position position="18"/>
    </location>
    <ligand>
        <name>[4Fe-4S] cluster</name>
        <dbReference type="ChEBI" id="CHEBI:49883"/>
        <label>1</label>
    </ligand>
</feature>
<organism evidence="2 3">
    <name type="scientific">Hymenobacter busanensis</name>
    <dbReference type="NCBI Taxonomy" id="2607656"/>
    <lineage>
        <taxon>Bacteria</taxon>
        <taxon>Pseudomonadati</taxon>
        <taxon>Bacteroidota</taxon>
        <taxon>Cytophagia</taxon>
        <taxon>Cytophagales</taxon>
        <taxon>Hymenobacteraceae</taxon>
        <taxon>Hymenobacter</taxon>
    </lineage>
</organism>
<protein>
    <recommendedName>
        <fullName evidence="1">Ribosomal protein uS12 methylthiotransferase RimO</fullName>
        <shortName evidence="1">uS12 MTTase</shortName>
        <shortName evidence="1">uS12 methylthiotransferase</shortName>
        <ecNumber evidence="1">2.8.4.4</ecNumber>
    </recommendedName>
    <alternativeName>
        <fullName evidence="1">Ribosomal protein uS12 (aspartate-C(3))-methylthiotransferase</fullName>
    </alternativeName>
    <alternativeName>
        <fullName evidence="1">Ribosome maturation factor RimO</fullName>
    </alternativeName>
</protein>
<name>A0A7L4ZY05_9BACT</name>
<dbReference type="InterPro" id="IPR023404">
    <property type="entry name" value="rSAM_horseshoe"/>
</dbReference>
<dbReference type="InterPro" id="IPR006638">
    <property type="entry name" value="Elp3/MiaA/NifB-like_rSAM"/>
</dbReference>
<dbReference type="InterPro" id="IPR005839">
    <property type="entry name" value="Methylthiotransferase"/>
</dbReference>
<keyword evidence="1 2" id="KW-0808">Transferase</keyword>
<dbReference type="PROSITE" id="PS51449">
    <property type="entry name" value="MTTASE_N"/>
    <property type="match status" value="1"/>
</dbReference>
<keyword evidence="1" id="KW-0963">Cytoplasm</keyword>
<keyword evidence="2" id="KW-0687">Ribonucleoprotein</keyword>
<comment type="subcellular location">
    <subcellularLocation>
        <location evidence="1">Cytoplasm</location>
    </subcellularLocation>
</comment>
<dbReference type="Gene3D" id="3.80.30.20">
    <property type="entry name" value="tm_1862 like domain"/>
    <property type="match status" value="1"/>
</dbReference>
<dbReference type="InterPro" id="IPR007197">
    <property type="entry name" value="rSAM"/>
</dbReference>
<dbReference type="Pfam" id="PF04055">
    <property type="entry name" value="Radical_SAM"/>
    <property type="match status" value="1"/>
</dbReference>
<evidence type="ECO:0000313" key="3">
    <source>
        <dbReference type="Proteomes" id="UP000326380"/>
    </source>
</evidence>
<dbReference type="GO" id="GO:0103039">
    <property type="term" value="F:protein methylthiotransferase activity"/>
    <property type="evidence" value="ECO:0007669"/>
    <property type="project" value="UniProtKB-EC"/>
</dbReference>
<comment type="function">
    <text evidence="1">Catalyzes the methylthiolation of an aspartic acid residue of ribosomal protein uS12.</text>
</comment>
<dbReference type="GO" id="GO:0051539">
    <property type="term" value="F:4 iron, 4 sulfur cluster binding"/>
    <property type="evidence" value="ECO:0007669"/>
    <property type="project" value="UniProtKB-UniRule"/>
</dbReference>
<keyword evidence="1" id="KW-0479">Metal-binding</keyword>
<dbReference type="InterPro" id="IPR058240">
    <property type="entry name" value="rSAM_sf"/>
</dbReference>
<sequence length="441" mass="50055">MKVKGNRANKVNVITLGCSKNLVDSEVLMGQLRGNGYDVTHESTKDESGIVIINTCGFIDNAKQESIDTILQYADAKEAGKVDKVYVTGCLSQRYKDQLEVEIPQVDAYFGTLELPQLLKTLNADYKHELVGERLLTTPKHYAYFKIAEGCNRPCSFCAIPLMRGKHVDKPMDDLVTEAKKLAALGTKELILIAQDLTYYGLEKYGERKLAELVRRLSDVNGIDWIRLQYAYPSQFPMEVLDVMQERENVCKYLDMPLQHISDNMLKTMRRGITKRRTLELVDQIRQRMPDIALRTTLIAGHPGETGQDFAELYDFVEQARFERLGIFTYSHEESTHAYTLEDNVPDEVKQERADAIMELQQGISMDLNEAKVGQTYKVLFDRKESGYWVGRTQYDSPEVDNEVLVPATEQYVRVGDFAQVRITSASDFDLYGEVVGAAGH</sequence>
<dbReference type="AlphaFoldDB" id="A0A7L4ZY05"/>
<gene>
    <name evidence="1 2" type="primary">rimO</name>
    <name evidence="2" type="ORF">F0P96_09385</name>
</gene>
<accession>A0A7L4ZY05</accession>
<evidence type="ECO:0000256" key="1">
    <source>
        <dbReference type="HAMAP-Rule" id="MF_01865"/>
    </source>
</evidence>
<comment type="catalytic activity">
    <reaction evidence="1">
        <text>L-aspartate(89)-[ribosomal protein uS12]-hydrogen + (sulfur carrier)-SH + AH2 + 2 S-adenosyl-L-methionine = 3-methylsulfanyl-L-aspartate(89)-[ribosomal protein uS12]-hydrogen + (sulfur carrier)-H + 5'-deoxyadenosine + L-methionine + A + S-adenosyl-L-homocysteine + 2 H(+)</text>
        <dbReference type="Rhea" id="RHEA:37087"/>
        <dbReference type="Rhea" id="RHEA-COMP:10460"/>
        <dbReference type="Rhea" id="RHEA-COMP:10461"/>
        <dbReference type="Rhea" id="RHEA-COMP:14737"/>
        <dbReference type="Rhea" id="RHEA-COMP:14739"/>
        <dbReference type="ChEBI" id="CHEBI:13193"/>
        <dbReference type="ChEBI" id="CHEBI:15378"/>
        <dbReference type="ChEBI" id="CHEBI:17319"/>
        <dbReference type="ChEBI" id="CHEBI:17499"/>
        <dbReference type="ChEBI" id="CHEBI:29917"/>
        <dbReference type="ChEBI" id="CHEBI:29961"/>
        <dbReference type="ChEBI" id="CHEBI:57844"/>
        <dbReference type="ChEBI" id="CHEBI:57856"/>
        <dbReference type="ChEBI" id="CHEBI:59789"/>
        <dbReference type="ChEBI" id="CHEBI:64428"/>
        <dbReference type="ChEBI" id="CHEBI:73599"/>
        <dbReference type="EC" id="2.8.4.4"/>
    </reaction>
</comment>
<dbReference type="GO" id="GO:0035599">
    <property type="term" value="F:aspartic acid methylthiotransferase activity"/>
    <property type="evidence" value="ECO:0007669"/>
    <property type="project" value="TreeGrafter"/>
</dbReference>
<dbReference type="GO" id="GO:0046872">
    <property type="term" value="F:metal ion binding"/>
    <property type="evidence" value="ECO:0007669"/>
    <property type="project" value="UniProtKB-KW"/>
</dbReference>
<dbReference type="GO" id="GO:0005840">
    <property type="term" value="C:ribosome"/>
    <property type="evidence" value="ECO:0007669"/>
    <property type="project" value="UniProtKB-KW"/>
</dbReference>
<dbReference type="Pfam" id="PF18693">
    <property type="entry name" value="TRAM_2"/>
    <property type="match status" value="1"/>
</dbReference>
<comment type="similarity">
    <text evidence="1">Belongs to the methylthiotransferase family. RimO subfamily.</text>
</comment>
<dbReference type="FunFam" id="3.80.30.20:FF:000001">
    <property type="entry name" value="tRNA-2-methylthio-N(6)-dimethylallyladenosine synthase 2"/>
    <property type="match status" value="1"/>
</dbReference>
<feature type="binding site" evidence="1">
    <location>
        <position position="90"/>
    </location>
    <ligand>
        <name>[4Fe-4S] cluster</name>
        <dbReference type="ChEBI" id="CHEBI:49883"/>
        <label>1</label>
    </ligand>
</feature>
<comment type="caution">
    <text evidence="2">The sequence shown here is derived from an EMBL/GenBank/DDBJ whole genome shotgun (WGS) entry which is preliminary data.</text>
</comment>
<dbReference type="EMBL" id="VTWU01000003">
    <property type="protein sequence ID" value="KAA9333182.1"/>
    <property type="molecule type" value="Genomic_DNA"/>
</dbReference>
<dbReference type="SFLD" id="SFLDG01061">
    <property type="entry name" value="methylthiotransferase"/>
    <property type="match status" value="1"/>
</dbReference>
<dbReference type="InterPro" id="IPR005840">
    <property type="entry name" value="Ribosomal_uS12_MeSTrfase_RimO"/>
</dbReference>
<dbReference type="SFLD" id="SFLDF00274">
    <property type="entry name" value="ribosomal_protein_S12_methylth"/>
    <property type="match status" value="1"/>
</dbReference>
<dbReference type="Proteomes" id="UP000326380">
    <property type="component" value="Unassembled WGS sequence"/>
</dbReference>
<comment type="cofactor">
    <cofactor evidence="1">
        <name>[4Fe-4S] cluster</name>
        <dbReference type="ChEBI" id="CHEBI:49883"/>
    </cofactor>
    <text evidence="1">Binds 2 [4Fe-4S] clusters. One cluster is coordinated with 3 cysteines and an exchangeable S-adenosyl-L-methionine.</text>
</comment>
<dbReference type="PROSITE" id="PS51918">
    <property type="entry name" value="RADICAL_SAM"/>
    <property type="match status" value="1"/>
</dbReference>
<dbReference type="HAMAP" id="MF_01865">
    <property type="entry name" value="MTTase_RimO"/>
    <property type="match status" value="1"/>
</dbReference>
<dbReference type="SUPFAM" id="SSF102114">
    <property type="entry name" value="Radical SAM enzymes"/>
    <property type="match status" value="1"/>
</dbReference>
<dbReference type="SFLD" id="SFLDG01082">
    <property type="entry name" value="B12-binding_domain_containing"/>
    <property type="match status" value="1"/>
</dbReference>
<dbReference type="InterPro" id="IPR012340">
    <property type="entry name" value="NA-bd_OB-fold"/>
</dbReference>
<keyword evidence="3" id="KW-1185">Reference proteome</keyword>
<dbReference type="PANTHER" id="PTHR43837:SF1">
    <property type="entry name" value="RIBOSOMAL PROTEIN US12 METHYLTHIOTRANSFERASE RIMO"/>
    <property type="match status" value="1"/>
</dbReference>
<reference evidence="2 3" key="1">
    <citation type="submission" date="2019-09" db="EMBL/GenBank/DDBJ databases">
        <title>Genome sequence of Hymenobacter sp. M3.</title>
        <authorList>
            <person name="Srinivasan S."/>
        </authorList>
    </citation>
    <scope>NUCLEOTIDE SEQUENCE [LARGE SCALE GENOMIC DNA]</scope>
    <source>
        <strain evidence="2 3">M3</strain>
    </source>
</reference>
<dbReference type="Gene3D" id="2.40.50.140">
    <property type="entry name" value="Nucleic acid-binding proteins"/>
    <property type="match status" value="1"/>
</dbReference>